<evidence type="ECO:0000313" key="2">
    <source>
        <dbReference type="Proteomes" id="UP000828390"/>
    </source>
</evidence>
<gene>
    <name evidence="1" type="ORF">DPMN_005936</name>
</gene>
<accession>A0A9D4MQK3</accession>
<reference evidence="1" key="1">
    <citation type="journal article" date="2019" name="bioRxiv">
        <title>The Genome of the Zebra Mussel, Dreissena polymorpha: A Resource for Invasive Species Research.</title>
        <authorList>
            <person name="McCartney M.A."/>
            <person name="Auch B."/>
            <person name="Kono T."/>
            <person name="Mallez S."/>
            <person name="Zhang Y."/>
            <person name="Obille A."/>
            <person name="Becker A."/>
            <person name="Abrahante J.E."/>
            <person name="Garbe J."/>
            <person name="Badalamenti J.P."/>
            <person name="Herman A."/>
            <person name="Mangelson H."/>
            <person name="Liachko I."/>
            <person name="Sullivan S."/>
            <person name="Sone E.D."/>
            <person name="Koren S."/>
            <person name="Silverstein K.A.T."/>
            <person name="Beckman K.B."/>
            <person name="Gohl D.M."/>
        </authorList>
    </citation>
    <scope>NUCLEOTIDE SEQUENCE</scope>
    <source>
        <strain evidence="1">Duluth1</strain>
        <tissue evidence="1">Whole animal</tissue>
    </source>
</reference>
<dbReference type="Proteomes" id="UP000828390">
    <property type="component" value="Unassembled WGS sequence"/>
</dbReference>
<organism evidence="1 2">
    <name type="scientific">Dreissena polymorpha</name>
    <name type="common">Zebra mussel</name>
    <name type="synonym">Mytilus polymorpha</name>
    <dbReference type="NCBI Taxonomy" id="45954"/>
    <lineage>
        <taxon>Eukaryota</taxon>
        <taxon>Metazoa</taxon>
        <taxon>Spiralia</taxon>
        <taxon>Lophotrochozoa</taxon>
        <taxon>Mollusca</taxon>
        <taxon>Bivalvia</taxon>
        <taxon>Autobranchia</taxon>
        <taxon>Heteroconchia</taxon>
        <taxon>Euheterodonta</taxon>
        <taxon>Imparidentia</taxon>
        <taxon>Neoheterodontei</taxon>
        <taxon>Myida</taxon>
        <taxon>Dreissenoidea</taxon>
        <taxon>Dreissenidae</taxon>
        <taxon>Dreissena</taxon>
    </lineage>
</organism>
<dbReference type="AlphaFoldDB" id="A0A9D4MQK3"/>
<dbReference type="EMBL" id="JAIWYP010000001">
    <property type="protein sequence ID" value="KAH3882007.1"/>
    <property type="molecule type" value="Genomic_DNA"/>
</dbReference>
<proteinExistence type="predicted"/>
<evidence type="ECO:0000313" key="1">
    <source>
        <dbReference type="EMBL" id="KAH3882007.1"/>
    </source>
</evidence>
<protein>
    <submittedName>
        <fullName evidence="1">Uncharacterized protein</fullName>
    </submittedName>
</protein>
<name>A0A9D4MQK3_DREPO</name>
<keyword evidence="2" id="KW-1185">Reference proteome</keyword>
<comment type="caution">
    <text evidence="1">The sequence shown here is derived from an EMBL/GenBank/DDBJ whole genome shotgun (WGS) entry which is preliminary data.</text>
</comment>
<reference evidence="1" key="2">
    <citation type="submission" date="2020-11" db="EMBL/GenBank/DDBJ databases">
        <authorList>
            <person name="McCartney M.A."/>
            <person name="Auch B."/>
            <person name="Kono T."/>
            <person name="Mallez S."/>
            <person name="Becker A."/>
            <person name="Gohl D.M."/>
            <person name="Silverstein K.A.T."/>
            <person name="Koren S."/>
            <person name="Bechman K.B."/>
            <person name="Herman A."/>
            <person name="Abrahante J.E."/>
            <person name="Garbe J."/>
        </authorList>
    </citation>
    <scope>NUCLEOTIDE SEQUENCE</scope>
    <source>
        <strain evidence="1">Duluth1</strain>
        <tissue evidence="1">Whole animal</tissue>
    </source>
</reference>
<sequence length="128" mass="14475">MRGHGGDGAAKMSGCHRGVKACIQQVVSKTLYTHRKAHSLNLAIMHASKEPCARNEMTTVKVIEFCLQHSAKMLLQFQEFRSNSDEDRAEMDRRTKLKTLFETQWAARADALFTFKASFGTVVRILED</sequence>